<evidence type="ECO:0008006" key="6">
    <source>
        <dbReference type="Google" id="ProtNLM"/>
    </source>
</evidence>
<dbReference type="EMBL" id="MHOP01000002">
    <property type="protein sequence ID" value="OGZ66713.1"/>
    <property type="molecule type" value="Genomic_DNA"/>
</dbReference>
<dbReference type="AlphaFoldDB" id="A0A1G2HW72"/>
<sequence length="806" mass="87881">MGKFFVFLFIVVTAIGLPAQAVFASTTDGTISGYAWSSQIGWINFGTTNGNTHITDSVVTGYAWNENMGRINLDPTNSGVVNNSEGTLSGKAWCEGTGWINFSGVTVSSSGVFSGTATGDNNVSINFNCANCNVTTDWRPASTRSSGGGGGSVSGGGGGGETSGTYDGPFGIVINNENQYTNSKNVTLSLKGGVVVDKMMVSDNVDFANAFQELFSENKNWVLPGSDGLKTVYAKFYNTQGLVSPIVSANIILDTQPPLINLGVLKKSYDTVEQIAITGTAEPGAQVIFLLDGYYGIVPSDQWGNWVLPVGNLGIGNHQVEVFAKDLAGNASPVIKAGFSVYDTPIPYQPPVVDIFKKLTEGIQFLFPQFFKPKELPKVAITVPQITPPAFKGAFHYISTMTLARLVLQPLPSDVKLLAQKFPQVQKTFNEVGVNKITDLQKLSNANLKLPNLTETVLPKPTIAVGKFAVPKGVPIEKLSAIAKNSIPSEIVFAKVAGGLVDLNVALSINNQGKPVQTIKVLSSQHLQLVVRTEQEVRKMTGYVVFKSKKYNSPSVKSDLNTMSASLLFANPSLAALAEPSIKIPIEGATQKINTQEFPDASTIEKRLVISEFEYQDSGNGVYISTIQTPVVDGEYEIITVIDYVDGDQEKEIKLITLIDPEGYIYEKNGDMETRIAGAIASLYWLNPESKQYELWPAKEFQQENPQTTDIRGTYSFLVPEGYYYLKVDSPGYLSYDGKPFEVKEGSGIHINIELKTKYWFLNIVDWKTILLVAVVLMLLYNFYRDKIREKQKNNIQVSNIQNGIK</sequence>
<reference evidence="4 5" key="1">
    <citation type="journal article" date="2016" name="Nat. Commun.">
        <title>Thousands of microbial genomes shed light on interconnected biogeochemical processes in an aquifer system.</title>
        <authorList>
            <person name="Anantharaman K."/>
            <person name="Brown C.T."/>
            <person name="Hug L.A."/>
            <person name="Sharon I."/>
            <person name="Castelle C.J."/>
            <person name="Probst A.J."/>
            <person name="Thomas B.C."/>
            <person name="Singh A."/>
            <person name="Wilkins M.J."/>
            <person name="Karaoz U."/>
            <person name="Brodie E.L."/>
            <person name="Williams K.H."/>
            <person name="Hubbard S.S."/>
            <person name="Banfield J.F."/>
        </authorList>
    </citation>
    <scope>NUCLEOTIDE SEQUENCE [LARGE SCALE GENOMIC DNA]</scope>
</reference>
<feature type="compositionally biased region" description="Gly residues" evidence="1">
    <location>
        <begin position="146"/>
        <end position="160"/>
    </location>
</feature>
<evidence type="ECO:0000256" key="1">
    <source>
        <dbReference type="SAM" id="MobiDB-lite"/>
    </source>
</evidence>
<dbReference type="Proteomes" id="UP000178774">
    <property type="component" value="Unassembled WGS sequence"/>
</dbReference>
<comment type="caution">
    <text evidence="4">The sequence shown here is derived from an EMBL/GenBank/DDBJ whole genome shotgun (WGS) entry which is preliminary data.</text>
</comment>
<gene>
    <name evidence="4" type="ORF">A2822_00770</name>
</gene>
<evidence type="ECO:0000313" key="5">
    <source>
        <dbReference type="Proteomes" id="UP000178774"/>
    </source>
</evidence>
<keyword evidence="2" id="KW-1133">Transmembrane helix</keyword>
<dbReference type="InterPro" id="IPR013783">
    <property type="entry name" value="Ig-like_fold"/>
</dbReference>
<dbReference type="Gene3D" id="2.60.40.10">
    <property type="entry name" value="Immunoglobulins"/>
    <property type="match status" value="1"/>
</dbReference>
<dbReference type="SUPFAM" id="SSF49464">
    <property type="entry name" value="Carboxypeptidase regulatory domain-like"/>
    <property type="match status" value="1"/>
</dbReference>
<keyword evidence="2" id="KW-0472">Membrane</keyword>
<feature type="signal peptide" evidence="3">
    <location>
        <begin position="1"/>
        <end position="24"/>
    </location>
</feature>
<feature type="transmembrane region" description="Helical" evidence="2">
    <location>
        <begin position="759"/>
        <end position="784"/>
    </location>
</feature>
<accession>A0A1G2HW72</accession>
<feature type="region of interest" description="Disordered" evidence="1">
    <location>
        <begin position="140"/>
        <end position="160"/>
    </location>
</feature>
<organism evidence="4 5">
    <name type="scientific">Candidatus Staskawiczbacteria bacterium RIFCSPHIGHO2_01_FULL_41_41</name>
    <dbReference type="NCBI Taxonomy" id="1802203"/>
    <lineage>
        <taxon>Bacteria</taxon>
        <taxon>Candidatus Staskawicziibacteriota</taxon>
    </lineage>
</organism>
<name>A0A1G2HW72_9BACT</name>
<keyword evidence="2" id="KW-0812">Transmembrane</keyword>
<feature type="chain" id="PRO_5009583186" description="Bacterial Ig-like domain-containing protein" evidence="3">
    <location>
        <begin position="25"/>
        <end position="806"/>
    </location>
</feature>
<dbReference type="Gene3D" id="2.60.40.1120">
    <property type="entry name" value="Carboxypeptidase-like, regulatory domain"/>
    <property type="match status" value="1"/>
</dbReference>
<evidence type="ECO:0000256" key="2">
    <source>
        <dbReference type="SAM" id="Phobius"/>
    </source>
</evidence>
<protein>
    <recommendedName>
        <fullName evidence="6">Bacterial Ig-like domain-containing protein</fullName>
    </recommendedName>
</protein>
<proteinExistence type="predicted"/>
<evidence type="ECO:0000313" key="4">
    <source>
        <dbReference type="EMBL" id="OGZ66713.1"/>
    </source>
</evidence>
<dbReference type="InterPro" id="IPR008969">
    <property type="entry name" value="CarboxyPept-like_regulatory"/>
</dbReference>
<keyword evidence="3" id="KW-0732">Signal</keyword>
<evidence type="ECO:0000256" key="3">
    <source>
        <dbReference type="SAM" id="SignalP"/>
    </source>
</evidence>